<feature type="transmembrane region" description="Helical" evidence="5">
    <location>
        <begin position="62"/>
        <end position="81"/>
    </location>
</feature>
<evidence type="ECO:0000256" key="2">
    <source>
        <dbReference type="ARBA" id="ARBA00022692"/>
    </source>
</evidence>
<feature type="transmembrane region" description="Helical" evidence="5">
    <location>
        <begin position="260"/>
        <end position="283"/>
    </location>
</feature>
<feature type="transmembrane region" description="Helical" evidence="5">
    <location>
        <begin position="677"/>
        <end position="693"/>
    </location>
</feature>
<proteinExistence type="predicted"/>
<evidence type="ECO:0000313" key="7">
    <source>
        <dbReference type="Proteomes" id="UP000024404"/>
    </source>
</evidence>
<dbReference type="InterPro" id="IPR002293">
    <property type="entry name" value="AA/rel_permease1"/>
</dbReference>
<feature type="transmembrane region" description="Helical" evidence="5">
    <location>
        <begin position="163"/>
        <end position="184"/>
    </location>
</feature>
<feature type="transmembrane region" description="Helical" evidence="5">
    <location>
        <begin position="309"/>
        <end position="335"/>
    </location>
</feature>
<feature type="transmembrane region" description="Helical" evidence="5">
    <location>
        <begin position="34"/>
        <end position="56"/>
    </location>
</feature>
<evidence type="ECO:0008006" key="8">
    <source>
        <dbReference type="Google" id="ProtNLM"/>
    </source>
</evidence>
<evidence type="ECO:0000313" key="6">
    <source>
        <dbReference type="EnsemblMetazoa" id="OVOC9991.1"/>
    </source>
</evidence>
<name>A0A8R1Y7L9_ONCVO</name>
<dbReference type="Pfam" id="PF13520">
    <property type="entry name" value="AA_permease_2"/>
    <property type="match status" value="1"/>
</dbReference>
<organism evidence="6 7">
    <name type="scientific">Onchocerca volvulus</name>
    <dbReference type="NCBI Taxonomy" id="6282"/>
    <lineage>
        <taxon>Eukaryota</taxon>
        <taxon>Metazoa</taxon>
        <taxon>Ecdysozoa</taxon>
        <taxon>Nematoda</taxon>
        <taxon>Chromadorea</taxon>
        <taxon>Rhabditida</taxon>
        <taxon>Spirurina</taxon>
        <taxon>Spiruromorpha</taxon>
        <taxon>Filarioidea</taxon>
        <taxon>Onchocercidae</taxon>
        <taxon>Onchocerca</taxon>
    </lineage>
</organism>
<keyword evidence="4 5" id="KW-0472">Membrane</keyword>
<dbReference type="EnsemblMetazoa" id="OVOC9991.1">
    <property type="protein sequence ID" value="OVOC9991.1"/>
    <property type="gene ID" value="WBGene00246800"/>
</dbReference>
<reference evidence="6" key="2">
    <citation type="submission" date="2022-06" db="UniProtKB">
        <authorList>
            <consortium name="EnsemblMetazoa"/>
        </authorList>
    </citation>
    <scope>IDENTIFICATION</scope>
</reference>
<protein>
    <recommendedName>
        <fullName evidence="8">Amino acid permease/ SLC12A domain-containing protein</fullName>
    </recommendedName>
</protein>
<feature type="transmembrane region" description="Helical" evidence="5">
    <location>
        <begin position="615"/>
        <end position="632"/>
    </location>
</feature>
<reference evidence="7" key="1">
    <citation type="submission" date="2013-10" db="EMBL/GenBank/DDBJ databases">
        <title>Genome sequencing of Onchocerca volvulus.</title>
        <authorList>
            <person name="Cotton J."/>
            <person name="Tsai J."/>
            <person name="Stanley E."/>
            <person name="Tracey A."/>
            <person name="Holroyd N."/>
            <person name="Lustigman S."/>
            <person name="Berriman M."/>
        </authorList>
    </citation>
    <scope>NUCLEOTIDE SEQUENCE</scope>
</reference>
<feature type="transmembrane region" description="Helical" evidence="5">
    <location>
        <begin position="191"/>
        <end position="209"/>
    </location>
</feature>
<feature type="transmembrane region" description="Helical" evidence="5">
    <location>
        <begin position="102"/>
        <end position="126"/>
    </location>
</feature>
<sequence>MTLDRIPFVNRYKTIDDEFLQHSEWIRKLRTPSLIGIASILTIPIGTFIITPYVVMNISGPAALLSLLIAFIIMILSGMHLNELMSSMPKSCLLYNFTYANFGEIPAFLVGWISLLDFIIYIIIVAKSWSNHMNLLFHGLFDKHFTIEMPYQLNSIFATKIDFFGVLAIFCASIILCCSIRVLATISIIMITIYALATNSTAFVGFYFADPDNWLAAGFFKNGPTGMLKGASNYLCAYIGIETLSFLLDETQKPRKRLPFIMPYIIIPLTLIMFLTTMIITLVTDITKYPDNMLFPNIFDKLKIPSAKYLMTIGSVCGLSGAMLAIFVPATRILAKLCDDNLLPFNFLAHTSKKRGVPYYAVLLCALISSLLIILNSSILFGTIAFTTPLRLIILACLVYDQRYNSNVIGLFRETAFYRDIQRKRYKTRSLNNYTDDDQDSCSITASRYSTDDENTEMMGSYEILRSIITKQEAQCQLRVLSEDENLGLLVNDEEMDIKSSERRLMKRPFYVTQYSTFKNSQSLSENLKEATMKLCKDTKQLSLSSFDNYNFGHNCIRSPCSSHINIDASNIRKQNFHIFEHDFPEMPYWSKHPGSVHSPEDFNENDYKRSMKTLLFFILTSITIGFLALKTEINLTKLYLILPMLLAFIALGCLVINATRQTINPVNSERSCKTPIFPYLTLFVIFLTILIICTTDYIIIIGFVFWIIIGMIFYLLYGYKHSKESRTKFDSLIIRNSMIKDNSSTEIMISTNNYDSTGIML</sequence>
<dbReference type="OMA" id="CALCACY"/>
<dbReference type="AlphaFoldDB" id="A0A8R1Y7L9"/>
<feature type="transmembrane region" description="Helical" evidence="5">
    <location>
        <begin position="699"/>
        <end position="720"/>
    </location>
</feature>
<evidence type="ECO:0000256" key="1">
    <source>
        <dbReference type="ARBA" id="ARBA00004141"/>
    </source>
</evidence>
<dbReference type="PANTHER" id="PTHR43243:SF20">
    <property type="entry name" value="CATIONIC AMINO ACID TRANSPORTER 3"/>
    <property type="match status" value="1"/>
</dbReference>
<feature type="transmembrane region" description="Helical" evidence="5">
    <location>
        <begin position="638"/>
        <end position="657"/>
    </location>
</feature>
<keyword evidence="7" id="KW-1185">Reference proteome</keyword>
<evidence type="ECO:0000256" key="5">
    <source>
        <dbReference type="SAM" id="Phobius"/>
    </source>
</evidence>
<keyword evidence="2 5" id="KW-0812">Transmembrane</keyword>
<evidence type="ECO:0000256" key="3">
    <source>
        <dbReference type="ARBA" id="ARBA00022989"/>
    </source>
</evidence>
<comment type="subcellular location">
    <subcellularLocation>
        <location evidence="1">Membrane</location>
        <topology evidence="1">Multi-pass membrane protein</topology>
    </subcellularLocation>
</comment>
<keyword evidence="3 5" id="KW-1133">Transmembrane helix</keyword>
<feature type="transmembrane region" description="Helical" evidence="5">
    <location>
        <begin position="380"/>
        <end position="400"/>
    </location>
</feature>
<dbReference type="Gene3D" id="1.20.1740.10">
    <property type="entry name" value="Amino acid/polyamine transporter I"/>
    <property type="match status" value="2"/>
</dbReference>
<dbReference type="PANTHER" id="PTHR43243">
    <property type="entry name" value="INNER MEMBRANE TRANSPORTER YGJI-RELATED"/>
    <property type="match status" value="1"/>
</dbReference>
<dbReference type="Proteomes" id="UP000024404">
    <property type="component" value="Unassembled WGS sequence"/>
</dbReference>
<dbReference type="EMBL" id="CMVM020000309">
    <property type="status" value="NOT_ANNOTATED_CDS"/>
    <property type="molecule type" value="Genomic_DNA"/>
</dbReference>
<dbReference type="GO" id="GO:0005886">
    <property type="term" value="C:plasma membrane"/>
    <property type="evidence" value="ECO:0007669"/>
    <property type="project" value="TreeGrafter"/>
</dbReference>
<feature type="transmembrane region" description="Helical" evidence="5">
    <location>
        <begin position="231"/>
        <end position="248"/>
    </location>
</feature>
<feature type="transmembrane region" description="Helical" evidence="5">
    <location>
        <begin position="356"/>
        <end position="374"/>
    </location>
</feature>
<accession>A0A8R1Y7L9</accession>
<evidence type="ECO:0000256" key="4">
    <source>
        <dbReference type="ARBA" id="ARBA00023136"/>
    </source>
</evidence>
<dbReference type="GO" id="GO:0015171">
    <property type="term" value="F:amino acid transmembrane transporter activity"/>
    <property type="evidence" value="ECO:0007669"/>
    <property type="project" value="TreeGrafter"/>
</dbReference>